<sequence>MTSKDGYIGAVKDKAEAIKGVSPLSSDDFTHIISQRYYSSCKSFKGTSEGPLTPGGGVGKDDIQRVGKRTKKTYERPKAVGELEGGGENGKVKKRKGKKVGNLKGVSGLTGPTSDRQRKKPDDTRS</sequence>
<proteinExistence type="predicted"/>
<accession>F4WYB0</accession>
<reference evidence="2" key="1">
    <citation type="submission" date="2011-02" db="EMBL/GenBank/DDBJ databases">
        <title>The genome of the leaf-cutting ant Acromyrmex echinatior suggests key adaptations to social evolution and fungus farming.</title>
        <authorList>
            <person name="Nygaard S."/>
            <person name="Zhang G."/>
        </authorList>
    </citation>
    <scope>NUCLEOTIDE SEQUENCE</scope>
</reference>
<evidence type="ECO:0000313" key="2">
    <source>
        <dbReference type="EMBL" id="EGI60867.1"/>
    </source>
</evidence>
<dbReference type="Proteomes" id="UP000007755">
    <property type="component" value="Unassembled WGS sequence"/>
</dbReference>
<feature type="region of interest" description="Disordered" evidence="1">
    <location>
        <begin position="44"/>
        <end position="126"/>
    </location>
</feature>
<feature type="compositionally biased region" description="Basic and acidic residues" evidence="1">
    <location>
        <begin position="72"/>
        <end position="81"/>
    </location>
</feature>
<feature type="compositionally biased region" description="Basic residues" evidence="1">
    <location>
        <begin position="92"/>
        <end position="101"/>
    </location>
</feature>
<dbReference type="InParanoid" id="F4WYB0"/>
<dbReference type="AlphaFoldDB" id="F4WYB0"/>
<gene>
    <name evidence="2" type="ORF">G5I_10968</name>
</gene>
<name>F4WYB0_ACREC</name>
<evidence type="ECO:0000256" key="1">
    <source>
        <dbReference type="SAM" id="MobiDB-lite"/>
    </source>
</evidence>
<protein>
    <submittedName>
        <fullName evidence="2">Uncharacterized protein</fullName>
    </submittedName>
</protein>
<keyword evidence="3" id="KW-1185">Reference proteome</keyword>
<organism evidence="3">
    <name type="scientific">Acromyrmex echinatior</name>
    <name type="common">Panamanian leafcutter ant</name>
    <name type="synonym">Acromyrmex octospinosus echinatior</name>
    <dbReference type="NCBI Taxonomy" id="103372"/>
    <lineage>
        <taxon>Eukaryota</taxon>
        <taxon>Metazoa</taxon>
        <taxon>Ecdysozoa</taxon>
        <taxon>Arthropoda</taxon>
        <taxon>Hexapoda</taxon>
        <taxon>Insecta</taxon>
        <taxon>Pterygota</taxon>
        <taxon>Neoptera</taxon>
        <taxon>Endopterygota</taxon>
        <taxon>Hymenoptera</taxon>
        <taxon>Apocrita</taxon>
        <taxon>Aculeata</taxon>
        <taxon>Formicoidea</taxon>
        <taxon>Formicidae</taxon>
        <taxon>Myrmicinae</taxon>
        <taxon>Acromyrmex</taxon>
    </lineage>
</organism>
<dbReference type="EMBL" id="GL888439">
    <property type="protein sequence ID" value="EGI60867.1"/>
    <property type="molecule type" value="Genomic_DNA"/>
</dbReference>
<evidence type="ECO:0000313" key="3">
    <source>
        <dbReference type="Proteomes" id="UP000007755"/>
    </source>
</evidence>